<dbReference type="Gramene" id="Jr01_03920_p1">
    <property type="protein sequence ID" value="cds.Jr01_03920_p1"/>
    <property type="gene ID" value="Jr01_03920"/>
</dbReference>
<dbReference type="InterPro" id="IPR037056">
    <property type="entry name" value="RNase_H1_N_sf"/>
</dbReference>
<dbReference type="GO" id="GO:0003676">
    <property type="term" value="F:nucleic acid binding"/>
    <property type="evidence" value="ECO:0007669"/>
    <property type="project" value="InterPro"/>
</dbReference>
<dbReference type="Pfam" id="PF01693">
    <property type="entry name" value="Cauli_VI"/>
    <property type="match status" value="1"/>
</dbReference>
<dbReference type="FunFam" id="3.30.420.10:FF:000076">
    <property type="entry name" value="RBR-type E3 ubiquitin transferase"/>
    <property type="match status" value="1"/>
</dbReference>
<organism evidence="1 2">
    <name type="scientific">Juglans regia</name>
    <name type="common">English walnut</name>
    <dbReference type="NCBI Taxonomy" id="51240"/>
    <lineage>
        <taxon>Eukaryota</taxon>
        <taxon>Viridiplantae</taxon>
        <taxon>Streptophyta</taxon>
        <taxon>Embryophyta</taxon>
        <taxon>Tracheophyta</taxon>
        <taxon>Spermatophyta</taxon>
        <taxon>Magnoliopsida</taxon>
        <taxon>eudicotyledons</taxon>
        <taxon>Gunneridae</taxon>
        <taxon>Pentapetalae</taxon>
        <taxon>rosids</taxon>
        <taxon>fabids</taxon>
        <taxon>Fagales</taxon>
        <taxon>Juglandaceae</taxon>
        <taxon>Juglans</taxon>
    </lineage>
</organism>
<dbReference type="Gene3D" id="3.30.420.10">
    <property type="entry name" value="Ribonuclease H-like superfamily/Ribonuclease H"/>
    <property type="match status" value="1"/>
</dbReference>
<evidence type="ECO:0000313" key="2">
    <source>
        <dbReference type="RefSeq" id="XP_018823114.1"/>
    </source>
</evidence>
<gene>
    <name evidence="2" type="primary">LOC108992865</name>
</gene>
<dbReference type="AlphaFoldDB" id="A0A2I4EUM4"/>
<reference evidence="2" key="1">
    <citation type="submission" date="2025-08" db="UniProtKB">
        <authorList>
            <consortium name="RefSeq"/>
        </authorList>
    </citation>
    <scope>IDENTIFICATION</scope>
    <source>
        <tissue evidence="2">Leaves</tissue>
    </source>
</reference>
<dbReference type="PANTHER" id="PTHR46387">
    <property type="entry name" value="POLYNUCLEOTIDYL TRANSFERASE, RIBONUCLEASE H-LIKE SUPERFAMILY PROTEIN"/>
    <property type="match status" value="1"/>
</dbReference>
<dbReference type="Pfam" id="PF13456">
    <property type="entry name" value="RVT_3"/>
    <property type="match status" value="1"/>
</dbReference>
<dbReference type="GO" id="GO:0004523">
    <property type="term" value="F:RNA-DNA hybrid ribonuclease activity"/>
    <property type="evidence" value="ECO:0007669"/>
    <property type="project" value="InterPro"/>
</dbReference>
<sequence>MEDEKDAFYVVRKGDIVGIYKTLSECQAQAGSSACNPAVSVYKGYCLPKEAEEYLASHGLKNATYSISAVDVKEDLFGKLVACPYKQPASSRVKAANVDTPPKRLLEVLDSDFEMVGSASFSTNPLRKHFRLDYCHETQAIASSCRSCILQFDGASKGNPGQAGAGAVLCAEDGSMVCRLSEGVGIATNNVAEYRAVILGLKHALKKGYKHIRVQGDSKLVCMQIQGLWKTKNQNMADLCKEAKELKDKFLSFQISHIVRELNSEADAQANLAVDLNDGQIVEDCRKM</sequence>
<proteinExistence type="predicted"/>
<dbReference type="PROSITE" id="PS50879">
    <property type="entry name" value="RNASE_H_1"/>
    <property type="match status" value="1"/>
</dbReference>
<dbReference type="KEGG" id="jre:108992865"/>
<dbReference type="PANTHER" id="PTHR46387:SF40">
    <property type="entry name" value="POLYNUCLEOTIDYL TRANSFERASE, RIBONUCLEASE H-LIKE SUPERFAMILY PROTEIN"/>
    <property type="match status" value="1"/>
</dbReference>
<dbReference type="SUPFAM" id="SSF53098">
    <property type="entry name" value="Ribonuclease H-like"/>
    <property type="match status" value="1"/>
</dbReference>
<dbReference type="Proteomes" id="UP000235220">
    <property type="component" value="Chromosome 1"/>
</dbReference>
<dbReference type="CDD" id="cd09279">
    <property type="entry name" value="RNase_HI_like"/>
    <property type="match status" value="1"/>
</dbReference>
<dbReference type="SUPFAM" id="SSF55658">
    <property type="entry name" value="L9 N-domain-like"/>
    <property type="match status" value="1"/>
</dbReference>
<dbReference type="Gene3D" id="3.40.970.10">
    <property type="entry name" value="Ribonuclease H1, N-terminal domain"/>
    <property type="match status" value="1"/>
</dbReference>
<dbReference type="InterPro" id="IPR036397">
    <property type="entry name" value="RNaseH_sf"/>
</dbReference>
<dbReference type="OrthoDB" id="2016287at2759"/>
<name>A0A2I4EUM4_JUGRE</name>
<keyword evidence="1" id="KW-1185">Reference proteome</keyword>
<dbReference type="InterPro" id="IPR009027">
    <property type="entry name" value="Ribosomal_bL9/RNase_H1_N"/>
</dbReference>
<dbReference type="InterPro" id="IPR002156">
    <property type="entry name" value="RNaseH_domain"/>
</dbReference>
<dbReference type="InterPro" id="IPR011320">
    <property type="entry name" value="RNase_H1_N"/>
</dbReference>
<protein>
    <submittedName>
        <fullName evidence="2">Uncharacterized protein LOC108992865</fullName>
    </submittedName>
</protein>
<dbReference type="GeneID" id="108992865"/>
<dbReference type="STRING" id="51240.A0A2I4EUM4"/>
<evidence type="ECO:0000313" key="1">
    <source>
        <dbReference type="Proteomes" id="UP000235220"/>
    </source>
</evidence>
<dbReference type="RefSeq" id="XP_018823114.1">
    <property type="nucleotide sequence ID" value="XM_018967569.2"/>
</dbReference>
<accession>A0A2I4EUM4</accession>
<dbReference type="FunCoup" id="A0A2I4EUM4">
    <property type="interactions" value="90"/>
</dbReference>
<dbReference type="InterPro" id="IPR012337">
    <property type="entry name" value="RNaseH-like_sf"/>
</dbReference>